<evidence type="ECO:0000313" key="1">
    <source>
        <dbReference type="EMBL" id="KAH6604804.1"/>
    </source>
</evidence>
<organism evidence="1 2">
    <name type="scientific">Trichoderma cornu-damae</name>
    <dbReference type="NCBI Taxonomy" id="654480"/>
    <lineage>
        <taxon>Eukaryota</taxon>
        <taxon>Fungi</taxon>
        <taxon>Dikarya</taxon>
        <taxon>Ascomycota</taxon>
        <taxon>Pezizomycotina</taxon>
        <taxon>Sordariomycetes</taxon>
        <taxon>Hypocreomycetidae</taxon>
        <taxon>Hypocreales</taxon>
        <taxon>Hypocreaceae</taxon>
        <taxon>Trichoderma</taxon>
    </lineage>
</organism>
<dbReference type="AlphaFoldDB" id="A0A9P8TTT4"/>
<reference evidence="1" key="1">
    <citation type="submission" date="2021-08" db="EMBL/GenBank/DDBJ databases">
        <title>Chromosome-Level Trichoderma cornu-damae using Hi-C Data.</title>
        <authorList>
            <person name="Kim C.S."/>
        </authorList>
    </citation>
    <scope>NUCLEOTIDE SEQUENCE</scope>
    <source>
        <strain evidence="1">KA19-0412C</strain>
    </source>
</reference>
<protein>
    <submittedName>
        <fullName evidence="1">Uncharacterized protein</fullName>
    </submittedName>
</protein>
<keyword evidence="2" id="KW-1185">Reference proteome</keyword>
<dbReference type="EMBL" id="JAIWOZ010000005">
    <property type="protein sequence ID" value="KAH6604804.1"/>
    <property type="molecule type" value="Genomic_DNA"/>
</dbReference>
<sequence length="240" mass="25639">MLDILIRYINLHLELLDPVRQHRLAVVLVVALSGQAPLPELPPRQPDGLLGLCLFQLGQPLLLVARALLLHLAEEALAPPEEGLGRDGRAVELLVLLALGGEELLLLDLCVGVLAVLDELLGGVLEGGVEGEDHGHAEVLLDGVAEVGQQPVAVVADAEVRVRGGIGRGDDVEARRDVGVFVWVAHGEEEAGGFFSVFGGFFVGDVEGDFDPEFGFGDVWSREGSLARECREQEEEGANR</sequence>
<gene>
    <name evidence="1" type="ORF">Trco_006511</name>
</gene>
<accession>A0A9P8TTT4</accession>
<name>A0A9P8TTT4_9HYPO</name>
<dbReference type="Proteomes" id="UP000827724">
    <property type="component" value="Unassembled WGS sequence"/>
</dbReference>
<evidence type="ECO:0000313" key="2">
    <source>
        <dbReference type="Proteomes" id="UP000827724"/>
    </source>
</evidence>
<proteinExistence type="predicted"/>
<comment type="caution">
    <text evidence="1">The sequence shown here is derived from an EMBL/GenBank/DDBJ whole genome shotgun (WGS) entry which is preliminary data.</text>
</comment>